<proteinExistence type="predicted"/>
<evidence type="ECO:0000256" key="1">
    <source>
        <dbReference type="SAM" id="Phobius"/>
    </source>
</evidence>
<protein>
    <recommendedName>
        <fullName evidence="4">PH domain-containing protein</fullName>
    </recommendedName>
</protein>
<gene>
    <name evidence="2" type="ORF">SAMN05444267_100444</name>
</gene>
<accession>A0A1M6SJA1</accession>
<keyword evidence="1" id="KW-0472">Membrane</keyword>
<name>A0A1M6SJA1_9FLAO</name>
<dbReference type="OrthoDB" id="1250131at2"/>
<evidence type="ECO:0008006" key="4">
    <source>
        <dbReference type="Google" id="ProtNLM"/>
    </source>
</evidence>
<dbReference type="STRING" id="1302687.SAMN05444267_100444"/>
<dbReference type="AlphaFoldDB" id="A0A1M6SJA1"/>
<sequence length="165" mass="19457">MFEQLFQFPAIVLVPITWVILSIVYFSIQKRNILANYKQLNSKEITNISGSIITKSGMLRQRFEWCSFDILINQNSVFLFPKSFYFIPSRPINLVYSTANSKYTKQTRKPIQVREFNIGKDNVEIVFMRDYLISQTSKLYLKNLTQDQIKLLDSILNKRINDQNL</sequence>
<evidence type="ECO:0000313" key="2">
    <source>
        <dbReference type="EMBL" id="SHK44854.1"/>
    </source>
</evidence>
<dbReference type="Proteomes" id="UP000184364">
    <property type="component" value="Unassembled WGS sequence"/>
</dbReference>
<keyword evidence="1" id="KW-0812">Transmembrane</keyword>
<dbReference type="RefSeq" id="WP_073290927.1">
    <property type="nucleotide sequence ID" value="NZ_FRAV01000004.1"/>
</dbReference>
<keyword evidence="1" id="KW-1133">Transmembrane helix</keyword>
<dbReference type="EMBL" id="FRAV01000004">
    <property type="protein sequence ID" value="SHK44854.1"/>
    <property type="molecule type" value="Genomic_DNA"/>
</dbReference>
<keyword evidence="3" id="KW-1185">Reference proteome</keyword>
<reference evidence="3" key="1">
    <citation type="submission" date="2016-11" db="EMBL/GenBank/DDBJ databases">
        <authorList>
            <person name="Varghese N."/>
            <person name="Submissions S."/>
        </authorList>
    </citation>
    <scope>NUCLEOTIDE SEQUENCE [LARGE SCALE GENOMIC DNA]</scope>
    <source>
        <strain evidence="3">DSM 26899</strain>
    </source>
</reference>
<organism evidence="2 3">
    <name type="scientific">Chryseobacterium polytrichastri</name>
    <dbReference type="NCBI Taxonomy" id="1302687"/>
    <lineage>
        <taxon>Bacteria</taxon>
        <taxon>Pseudomonadati</taxon>
        <taxon>Bacteroidota</taxon>
        <taxon>Flavobacteriia</taxon>
        <taxon>Flavobacteriales</taxon>
        <taxon>Weeksellaceae</taxon>
        <taxon>Chryseobacterium group</taxon>
        <taxon>Chryseobacterium</taxon>
    </lineage>
</organism>
<feature type="transmembrane region" description="Helical" evidence="1">
    <location>
        <begin position="6"/>
        <end position="28"/>
    </location>
</feature>
<evidence type="ECO:0000313" key="3">
    <source>
        <dbReference type="Proteomes" id="UP000184364"/>
    </source>
</evidence>